<protein>
    <submittedName>
        <fullName evidence="2">Uncharacterized protein</fullName>
    </submittedName>
</protein>
<gene>
    <name evidence="2" type="ORF">CB0940_01029</name>
</gene>
<evidence type="ECO:0000256" key="1">
    <source>
        <dbReference type="SAM" id="MobiDB-lite"/>
    </source>
</evidence>
<evidence type="ECO:0000313" key="3">
    <source>
        <dbReference type="Proteomes" id="UP000230605"/>
    </source>
</evidence>
<name>A0A2G5I7Q9_CERBT</name>
<dbReference type="EMBL" id="LKMD01000100">
    <property type="protein sequence ID" value="PIB00805.1"/>
    <property type="molecule type" value="Genomic_DNA"/>
</dbReference>
<feature type="region of interest" description="Disordered" evidence="1">
    <location>
        <begin position="40"/>
        <end position="62"/>
    </location>
</feature>
<sequence>LTPYVPRHWKSNALNTLHEAERRVQKDHLNAQDSAAGSGLPVALPHIHSPDPAPEPINYSSPQPHVTAVTNEIIRFRDLNLPICHVICSLKLVLWDLTAFRFVFKLQIGRQSAANPPLNNGVGATVGSYDDVFQYVLQSGDWTAKPHAELQALLTLWDHLAKCALPPAENVSHLPQMSHIAHTPGSNARPGEKRRRGYDDDDSTFSAPATASPAKRASLIPPPAPFSSSISVNPGLLAILADGSDADSVEDNLTLSALTTALPATRPSFTQSRGRGNSVIICTAMHLHNVEPLSPVAIPAPWLHDQLIAVLPGQDSSALAARSLLRIYMQGLEGVMPSPDVASLESRTIAAIEAAFANGVPAIVQEIDAQCSGGKDTDVRLVQSVKDDCSDLLGSAADGEYPRVIATL</sequence>
<comment type="caution">
    <text evidence="2">The sequence shown here is derived from an EMBL/GenBank/DDBJ whole genome shotgun (WGS) entry which is preliminary data.</text>
</comment>
<proteinExistence type="predicted"/>
<dbReference type="Proteomes" id="UP000230605">
    <property type="component" value="Chromosome 1"/>
</dbReference>
<accession>A0A2G5I7Q9</accession>
<dbReference type="AlphaFoldDB" id="A0A2G5I7Q9"/>
<feature type="non-terminal residue" evidence="2">
    <location>
        <position position="1"/>
    </location>
</feature>
<reference evidence="2 3" key="1">
    <citation type="submission" date="2015-10" db="EMBL/GenBank/DDBJ databases">
        <title>The cercosporin biosynthetic gene cluster was horizontally transferred to several fungal lineages and shown to be expanded in Cercospora beticola based on microsynteny with recipient genomes.</title>
        <authorList>
            <person name="De Jonge R."/>
            <person name="Ebert M.K."/>
            <person name="Suttle J.C."/>
            <person name="Jurick Ii W.M."/>
            <person name="Secor G.A."/>
            <person name="Thomma B.P."/>
            <person name="Van De Peer Y."/>
            <person name="Bolton M.D."/>
        </authorList>
    </citation>
    <scope>NUCLEOTIDE SEQUENCE [LARGE SCALE GENOMIC DNA]</scope>
    <source>
        <strain evidence="2 3">09-40</strain>
    </source>
</reference>
<evidence type="ECO:0000313" key="2">
    <source>
        <dbReference type="EMBL" id="PIB00805.1"/>
    </source>
</evidence>
<feature type="compositionally biased region" description="Low complexity" evidence="1">
    <location>
        <begin position="204"/>
        <end position="218"/>
    </location>
</feature>
<feature type="region of interest" description="Disordered" evidence="1">
    <location>
        <begin position="178"/>
        <end position="218"/>
    </location>
</feature>
<organism evidence="2 3">
    <name type="scientific">Cercospora beticola</name>
    <name type="common">Sugarbeet leaf spot fungus</name>
    <dbReference type="NCBI Taxonomy" id="122368"/>
    <lineage>
        <taxon>Eukaryota</taxon>
        <taxon>Fungi</taxon>
        <taxon>Dikarya</taxon>
        <taxon>Ascomycota</taxon>
        <taxon>Pezizomycotina</taxon>
        <taxon>Dothideomycetes</taxon>
        <taxon>Dothideomycetidae</taxon>
        <taxon>Mycosphaerellales</taxon>
        <taxon>Mycosphaerellaceae</taxon>
        <taxon>Cercospora</taxon>
    </lineage>
</organism>